<organism evidence="1 2">
    <name type="scientific">Alsobacter soli</name>
    <dbReference type="NCBI Taxonomy" id="2109933"/>
    <lineage>
        <taxon>Bacteria</taxon>
        <taxon>Pseudomonadati</taxon>
        <taxon>Pseudomonadota</taxon>
        <taxon>Alphaproteobacteria</taxon>
        <taxon>Hyphomicrobiales</taxon>
        <taxon>Alsobacteraceae</taxon>
        <taxon>Alsobacter</taxon>
    </lineage>
</organism>
<dbReference type="GO" id="GO:0016301">
    <property type="term" value="F:kinase activity"/>
    <property type="evidence" value="ECO:0007669"/>
    <property type="project" value="UniProtKB-KW"/>
</dbReference>
<evidence type="ECO:0000313" key="2">
    <source>
        <dbReference type="Proteomes" id="UP000239772"/>
    </source>
</evidence>
<keyword evidence="1" id="KW-0808">Transferase</keyword>
<protein>
    <submittedName>
        <fullName evidence="1">Histidine kinase</fullName>
    </submittedName>
</protein>
<dbReference type="Gene3D" id="3.30.450.20">
    <property type="entry name" value="PAS domain"/>
    <property type="match status" value="1"/>
</dbReference>
<reference evidence="2" key="1">
    <citation type="submission" date="2018-03" db="EMBL/GenBank/DDBJ databases">
        <authorList>
            <person name="Sun L."/>
            <person name="Liu H."/>
            <person name="Chen W."/>
            <person name="Huang K."/>
            <person name="Liu W."/>
            <person name="Gao X."/>
        </authorList>
    </citation>
    <scope>NUCLEOTIDE SEQUENCE [LARGE SCALE GENOMIC DNA]</scope>
    <source>
        <strain evidence="2">SH9</strain>
    </source>
</reference>
<proteinExistence type="predicted"/>
<evidence type="ECO:0000313" key="1">
    <source>
        <dbReference type="EMBL" id="PSC02527.1"/>
    </source>
</evidence>
<keyword evidence="2" id="KW-1185">Reference proteome</keyword>
<dbReference type="Proteomes" id="UP000239772">
    <property type="component" value="Unassembled WGS sequence"/>
</dbReference>
<keyword evidence="1" id="KW-0418">Kinase</keyword>
<dbReference type="AlphaFoldDB" id="A0A2T1HLJ9"/>
<gene>
    <name evidence="1" type="ORF">SLNSH_23545</name>
</gene>
<feature type="non-terminal residue" evidence="1">
    <location>
        <position position="203"/>
    </location>
</feature>
<sequence>MAMAAALPICFFGGLVAYVLADSGRESAWLEAQATAAQVAEKVSAELSSQQQVLQTLASSTALDRKDQPDLSAFYVEAARVKLAHPLWETVELVNLDGNQVMNLFRPIGQPLGRTADRESLQEVIRTGRPVVGGIGPVGSVSGRRLIAIRVPVDRSSEIRYVVSTLLEPSAVISLLRYAGAPKDWVGAVVDARGVVIASTSKD</sequence>
<comment type="caution">
    <text evidence="1">The sequence shown here is derived from an EMBL/GenBank/DDBJ whole genome shotgun (WGS) entry which is preliminary data.</text>
</comment>
<dbReference type="EMBL" id="PVZS01000051">
    <property type="protein sequence ID" value="PSC02527.1"/>
    <property type="molecule type" value="Genomic_DNA"/>
</dbReference>
<name>A0A2T1HLJ9_9HYPH</name>
<accession>A0A2T1HLJ9</accession>